<dbReference type="EMBL" id="CP159925">
    <property type="protein sequence ID" value="XCO77243.1"/>
    <property type="molecule type" value="Genomic_DNA"/>
</dbReference>
<name>A0AAU8MYB3_9GAMM</name>
<protein>
    <recommendedName>
        <fullName evidence="4">PepSY domain-containing protein</fullName>
    </recommendedName>
</protein>
<dbReference type="AlphaFoldDB" id="A0AAU8MYB3"/>
<reference evidence="3" key="1">
    <citation type="submission" date="2024-06" db="EMBL/GenBank/DDBJ databases">
        <authorList>
            <person name="Li S."/>
        </authorList>
    </citation>
    <scope>NUCLEOTIDE SEQUENCE</scope>
    <source>
        <strain evidence="3">SR10</strain>
    </source>
</reference>
<feature type="chain" id="PRO_5043358575" description="PepSY domain-containing protein" evidence="2">
    <location>
        <begin position="27"/>
        <end position="115"/>
    </location>
</feature>
<feature type="region of interest" description="Disordered" evidence="1">
    <location>
        <begin position="25"/>
        <end position="47"/>
    </location>
</feature>
<feature type="compositionally biased region" description="Basic and acidic residues" evidence="1">
    <location>
        <begin position="90"/>
        <end position="115"/>
    </location>
</feature>
<dbReference type="RefSeq" id="WP_363800583.1">
    <property type="nucleotide sequence ID" value="NZ_CP159925.1"/>
</dbReference>
<evidence type="ECO:0008006" key="4">
    <source>
        <dbReference type="Google" id="ProtNLM"/>
    </source>
</evidence>
<proteinExistence type="predicted"/>
<gene>
    <name evidence="3" type="ORF">ABU614_10815</name>
</gene>
<organism evidence="3">
    <name type="scientific">Lysobacter firmicutimachus</name>
    <dbReference type="NCBI Taxonomy" id="1792846"/>
    <lineage>
        <taxon>Bacteria</taxon>
        <taxon>Pseudomonadati</taxon>
        <taxon>Pseudomonadota</taxon>
        <taxon>Gammaproteobacteria</taxon>
        <taxon>Lysobacterales</taxon>
        <taxon>Lysobacteraceae</taxon>
        <taxon>Lysobacter</taxon>
    </lineage>
</organism>
<evidence type="ECO:0000256" key="1">
    <source>
        <dbReference type="SAM" id="MobiDB-lite"/>
    </source>
</evidence>
<keyword evidence="2" id="KW-0732">Signal</keyword>
<feature type="signal peptide" evidence="2">
    <location>
        <begin position="1"/>
        <end position="26"/>
    </location>
</feature>
<sequence>MSIRSARVLSSLLLVASLAAAGQAVAQHDGDGRQWRGHDRRDDHRSLSDAIRRVERESGGGQVLSAERIPFDGRDVNRVKVVDSSGRVRVYMDDPQQRGGRENDRPTRREDSDND</sequence>
<feature type="compositionally biased region" description="Basic and acidic residues" evidence="1">
    <location>
        <begin position="28"/>
        <end position="47"/>
    </location>
</feature>
<accession>A0AAU8MYB3</accession>
<feature type="region of interest" description="Disordered" evidence="1">
    <location>
        <begin position="87"/>
        <end position="115"/>
    </location>
</feature>
<evidence type="ECO:0000256" key="2">
    <source>
        <dbReference type="SAM" id="SignalP"/>
    </source>
</evidence>
<evidence type="ECO:0000313" key="3">
    <source>
        <dbReference type="EMBL" id="XCO77243.1"/>
    </source>
</evidence>